<feature type="domain" description="Phospholipase C/D" evidence="1">
    <location>
        <begin position="7"/>
        <end position="179"/>
    </location>
</feature>
<dbReference type="RefSeq" id="WP_087479190.1">
    <property type="nucleotide sequence ID" value="NZ_AP024883.1"/>
</dbReference>
<evidence type="ECO:0000259" key="1">
    <source>
        <dbReference type="Pfam" id="PF00882"/>
    </source>
</evidence>
<organism evidence="3 4">
    <name type="scientific">Vibrio mangrovi</name>
    <dbReference type="NCBI Taxonomy" id="474394"/>
    <lineage>
        <taxon>Bacteria</taxon>
        <taxon>Pseudomonadati</taxon>
        <taxon>Pseudomonadota</taxon>
        <taxon>Gammaproteobacteria</taxon>
        <taxon>Vibrionales</taxon>
        <taxon>Vibrionaceae</taxon>
        <taxon>Vibrio</taxon>
    </lineage>
</organism>
<name>A0A1Y6IRK7_9VIBR</name>
<dbReference type="Proteomes" id="UP000196125">
    <property type="component" value="Unassembled WGS sequence"/>
</dbReference>
<evidence type="ECO:0000313" key="5">
    <source>
        <dbReference type="Proteomes" id="UP001283366"/>
    </source>
</evidence>
<proteinExistence type="predicted"/>
<dbReference type="EMBL" id="FXXI01000001">
    <property type="protein sequence ID" value="SMR99132.1"/>
    <property type="molecule type" value="Genomic_DNA"/>
</dbReference>
<dbReference type="InterPro" id="IPR029002">
    <property type="entry name" value="PLPC/GPLD1"/>
</dbReference>
<gene>
    <name evidence="2" type="ORF">SBX37_14515</name>
    <name evidence="3" type="ORF">VIM7927_00354</name>
</gene>
<reference evidence="2 5" key="2">
    <citation type="submission" date="2023-11" db="EMBL/GenBank/DDBJ databases">
        <title>Plant-associative lifestyle of Vibrio porteresiae and its evolutionary dynamics.</title>
        <authorList>
            <person name="Rameshkumar N."/>
            <person name="Kirti K."/>
        </authorList>
    </citation>
    <scope>NUCLEOTIDE SEQUENCE [LARGE SCALE GENOMIC DNA]</scope>
    <source>
        <strain evidence="2 5">MSSRF38</strain>
    </source>
</reference>
<dbReference type="AlphaFoldDB" id="A0A1Y6IRK7"/>
<sequence>MPGAFAHITAVNQAFMRGEEKYHLPSRLQRILLVNQRYVEMGAVSPDFPYLKLTDSLQSVWADRMHYDCIGDLLRSMINRVRRLHGEQQDRAFAWLSGFLAHVITDISIHPVIEFKVGDYRQNKQLHRECEMHQDAFIWQRMGLGHIGHVERLSRHLLHCAEIHSPTHIDHVIEALWRESLLDTYGRRAYGQQTGIPDIHAWYMAFIRVIELVEDQYRLFPFSRHVAAFLGLVYPQQQEVDQQYIENLQTPYGCWHYDQIFDFTVEKIVLYQRLLGNAVYESGATDWLKNWNLDTGRCEQGNLTLWTGELMLSADMVDLLPRSTGVI</sequence>
<evidence type="ECO:0000313" key="4">
    <source>
        <dbReference type="Proteomes" id="UP000196125"/>
    </source>
</evidence>
<dbReference type="Pfam" id="PF00882">
    <property type="entry name" value="Zn_dep_PLPC"/>
    <property type="match status" value="1"/>
</dbReference>
<accession>A0A1Y6IRK7</accession>
<keyword evidence="5" id="KW-1185">Reference proteome</keyword>
<dbReference type="EMBL" id="JAWRCO010000001">
    <property type="protein sequence ID" value="MDW6004070.1"/>
    <property type="molecule type" value="Genomic_DNA"/>
</dbReference>
<evidence type="ECO:0000313" key="3">
    <source>
        <dbReference type="EMBL" id="SMR99132.1"/>
    </source>
</evidence>
<dbReference type="OrthoDB" id="8451635at2"/>
<protein>
    <submittedName>
        <fullName evidence="2">Zinc dependent phospholipase C family protein</fullName>
    </submittedName>
</protein>
<reference evidence="3 4" key="1">
    <citation type="submission" date="2017-05" db="EMBL/GenBank/DDBJ databases">
        <authorList>
            <person name="Song R."/>
            <person name="Chenine A.L."/>
            <person name="Ruprecht R.M."/>
        </authorList>
    </citation>
    <scope>NUCLEOTIDE SEQUENCE [LARGE SCALE GENOMIC DNA]</scope>
    <source>
        <strain evidence="3 4">CECT 7927</strain>
    </source>
</reference>
<evidence type="ECO:0000313" key="2">
    <source>
        <dbReference type="EMBL" id="MDW6004070.1"/>
    </source>
</evidence>
<dbReference type="Proteomes" id="UP001283366">
    <property type="component" value="Unassembled WGS sequence"/>
</dbReference>